<dbReference type="InterPro" id="IPR038763">
    <property type="entry name" value="DHH_sf"/>
</dbReference>
<dbReference type="PANTHER" id="PTHR47788">
    <property type="entry name" value="POLYA POLYMERASE"/>
    <property type="match status" value="1"/>
</dbReference>
<dbReference type="Gene3D" id="3.90.1640.10">
    <property type="entry name" value="inorganic pyrophosphatase (n-terminal core)"/>
    <property type="match status" value="1"/>
</dbReference>
<dbReference type="Gene3D" id="3.10.310.30">
    <property type="match status" value="1"/>
</dbReference>
<dbReference type="InParanoid" id="A0A151ZDL4"/>
<evidence type="ECO:0000259" key="9">
    <source>
        <dbReference type="Pfam" id="PF01368"/>
    </source>
</evidence>
<dbReference type="OrthoDB" id="20132at2759"/>
<keyword evidence="4" id="KW-0808">Transferase</keyword>
<dbReference type="GO" id="GO:0008033">
    <property type="term" value="P:tRNA processing"/>
    <property type="evidence" value="ECO:0007669"/>
    <property type="project" value="UniProtKB-KW"/>
</dbReference>
<dbReference type="SUPFAM" id="SSF64182">
    <property type="entry name" value="DHH phosphoesterases"/>
    <property type="match status" value="1"/>
</dbReference>
<dbReference type="InterPro" id="IPR046342">
    <property type="entry name" value="CBS_dom_sf"/>
</dbReference>
<accession>A0A151ZDL4</accession>
<keyword evidence="11" id="KW-1185">Reference proteome</keyword>
<proteinExistence type="predicted"/>
<evidence type="ECO:0000256" key="4">
    <source>
        <dbReference type="ARBA" id="ARBA00022695"/>
    </source>
</evidence>
<comment type="caution">
    <text evidence="10">The sequence shown here is derived from an EMBL/GenBank/DDBJ whole genome shotgun (WGS) entry which is preliminary data.</text>
</comment>
<dbReference type="InterPro" id="IPR052390">
    <property type="entry name" value="tRNA_nt/polyA_polymerase"/>
</dbReference>
<dbReference type="EMBL" id="LODT01000031">
    <property type="protein sequence ID" value="KYQ92037.1"/>
    <property type="molecule type" value="Genomic_DNA"/>
</dbReference>
<dbReference type="Proteomes" id="UP000076078">
    <property type="component" value="Unassembled WGS sequence"/>
</dbReference>
<dbReference type="GO" id="GO:0000166">
    <property type="term" value="F:nucleotide binding"/>
    <property type="evidence" value="ECO:0007669"/>
    <property type="project" value="UniProtKB-KW"/>
</dbReference>
<dbReference type="STRING" id="361077.A0A151ZDL4"/>
<keyword evidence="5" id="KW-0479">Metal-binding</keyword>
<dbReference type="GO" id="GO:0000049">
    <property type="term" value="F:tRNA binding"/>
    <property type="evidence" value="ECO:0007669"/>
    <property type="project" value="UniProtKB-KW"/>
</dbReference>
<dbReference type="SUPFAM" id="SSF54631">
    <property type="entry name" value="CBS-domain pair"/>
    <property type="match status" value="1"/>
</dbReference>
<dbReference type="GO" id="GO:0046872">
    <property type="term" value="F:metal ion binding"/>
    <property type="evidence" value="ECO:0007669"/>
    <property type="project" value="UniProtKB-KW"/>
</dbReference>
<dbReference type="Pfam" id="PF01368">
    <property type="entry name" value="DHH"/>
    <property type="match status" value="1"/>
</dbReference>
<keyword evidence="7" id="KW-0460">Magnesium</keyword>
<keyword evidence="8" id="KW-0694">RNA-binding</keyword>
<name>A0A151ZDL4_TIELA</name>
<gene>
    <name evidence="10" type="ORF">DLAC_06867</name>
</gene>
<protein>
    <recommendedName>
        <fullName evidence="9">DDH domain-containing protein</fullName>
    </recommendedName>
</protein>
<dbReference type="SUPFAM" id="SSF81891">
    <property type="entry name" value="Poly A polymerase C-terminal region-like"/>
    <property type="match status" value="1"/>
</dbReference>
<keyword evidence="2" id="KW-0820">tRNA-binding</keyword>
<dbReference type="Gene3D" id="3.30.460.10">
    <property type="entry name" value="Beta Polymerase, domain 2"/>
    <property type="match status" value="1"/>
</dbReference>
<evidence type="ECO:0000256" key="8">
    <source>
        <dbReference type="ARBA" id="ARBA00022884"/>
    </source>
</evidence>
<evidence type="ECO:0000256" key="2">
    <source>
        <dbReference type="ARBA" id="ARBA00022555"/>
    </source>
</evidence>
<keyword evidence="3" id="KW-0819">tRNA processing</keyword>
<sequence length="934" mass="107401">MVKNIIITGHVNSDFDSLSSMFSVFVLLRNKVQHLFPQETEEQFQFYLLMPPTNHPMVKAFVKEQLESLFTKEYTTTKLIHSLEEQIISDTKYLVIVDTKRISRLHHCHPVLFENITVHNNNANGNQGRDQSSINKSIVVRVIDHHPNSDKEGDDLQSNDTNVNVETIITGAVTSVIVELLQKYNVTLTTMEATIMSLGIYEDTGSFLFGSTSNLEYKAMEYLSRFGLDHSILKNNSSRNISSAGGMSKFENTGDHEDSQNLNNYNRILTTLRENLTSISMLDNVIHLTQLDEISPDKNISPIVQNLIENSCNIHTLICIVRLNQGISVICRSSQDSKVNVGRICEDMGGGGHFHAASVLVRDQTISEIRSMLFQLLYGQIVGKDILLKTIKHQQQEVLTIDVNASIKSSLEIFTKNPTIKYLIVLKDGKYHGLLPNIDSINSKISHNAMVQDYMLSVQLQIQQINNDTTLADSIQQLVRNRFWLLPLSWQDSNSQIGGVITSTDILQQTIKSMNNGQIHHFESSNRSTPFGKHLSILQNNIIYNIVFIVLKDVAEKLNLDIYLIGNTIYKILKKSVDLSKVELVIFSDQLTSSELEESILEFLSKSFKKIKDKSTIKNNTDQNQLTIELSDSNVIITIQITTFVYYPKTQYYFTYLPSPIKNHCYRTNFTMNSLFVDIKNQNLYDCFDAIYDINEDILNLNHSNSFKDNPSSILKMFLLQYEFDLTISNDTKRYLKNAVSDGDVKKIEGASINEFLHDIFKFKKPFQFLYDLKLYGIWNEISPLIKIESSYYDLLQDILNWYDNLHIRDLKPDRFKILMLTFIKYSGNEKKTIELGKRLDVSEEEIMELYNSKSDINIAAKKVKKWIADPDHKSDANSLNEMFKDLKIEYLLFLMSQIMYKLKKTDNNEMFINQAPFTLFLNYLNLERINKTQ</sequence>
<reference evidence="10 11" key="1">
    <citation type="submission" date="2015-12" db="EMBL/GenBank/DDBJ databases">
        <title>Dictyostelia acquired genes for synthesis and detection of signals that induce cell-type specialization by lateral gene transfer from prokaryotes.</title>
        <authorList>
            <person name="Gloeckner G."/>
            <person name="Schaap P."/>
        </authorList>
    </citation>
    <scope>NUCLEOTIDE SEQUENCE [LARGE SCALE GENOMIC DNA]</scope>
    <source>
        <strain evidence="10 11">TK</strain>
    </source>
</reference>
<evidence type="ECO:0000256" key="1">
    <source>
        <dbReference type="ARBA" id="ARBA00001946"/>
    </source>
</evidence>
<evidence type="ECO:0000313" key="10">
    <source>
        <dbReference type="EMBL" id="KYQ92037.1"/>
    </source>
</evidence>
<dbReference type="Gene3D" id="1.10.3090.10">
    <property type="entry name" value="cca-adding enzyme, domain 2"/>
    <property type="match status" value="1"/>
</dbReference>
<evidence type="ECO:0000256" key="5">
    <source>
        <dbReference type="ARBA" id="ARBA00022723"/>
    </source>
</evidence>
<dbReference type="InterPro" id="IPR001667">
    <property type="entry name" value="DDH_dom"/>
</dbReference>
<organism evidence="10 11">
    <name type="scientific">Tieghemostelium lacteum</name>
    <name type="common">Slime mold</name>
    <name type="synonym">Dictyostelium lacteum</name>
    <dbReference type="NCBI Taxonomy" id="361077"/>
    <lineage>
        <taxon>Eukaryota</taxon>
        <taxon>Amoebozoa</taxon>
        <taxon>Evosea</taxon>
        <taxon>Eumycetozoa</taxon>
        <taxon>Dictyostelia</taxon>
        <taxon>Dictyosteliales</taxon>
        <taxon>Raperosteliaceae</taxon>
        <taxon>Tieghemostelium</taxon>
    </lineage>
</organism>
<dbReference type="OMA" id="NEMFINQ"/>
<dbReference type="AlphaFoldDB" id="A0A151ZDL4"/>
<dbReference type="Gene3D" id="3.10.580.10">
    <property type="entry name" value="CBS-domain"/>
    <property type="match status" value="1"/>
</dbReference>
<evidence type="ECO:0000256" key="7">
    <source>
        <dbReference type="ARBA" id="ARBA00022842"/>
    </source>
</evidence>
<feature type="domain" description="DDH" evidence="9">
    <location>
        <begin position="4"/>
        <end position="200"/>
    </location>
</feature>
<dbReference type="InterPro" id="IPR043519">
    <property type="entry name" value="NT_sf"/>
</dbReference>
<evidence type="ECO:0000256" key="6">
    <source>
        <dbReference type="ARBA" id="ARBA00022741"/>
    </source>
</evidence>
<dbReference type="PANTHER" id="PTHR47788:SF1">
    <property type="entry name" value="A-ADDING TRNA NUCLEOTIDYLTRANSFERASE"/>
    <property type="match status" value="1"/>
</dbReference>
<evidence type="ECO:0000256" key="3">
    <source>
        <dbReference type="ARBA" id="ARBA00022694"/>
    </source>
</evidence>
<dbReference type="GO" id="GO:0016779">
    <property type="term" value="F:nucleotidyltransferase activity"/>
    <property type="evidence" value="ECO:0007669"/>
    <property type="project" value="UniProtKB-KW"/>
</dbReference>
<keyword evidence="4" id="KW-0548">Nucleotidyltransferase</keyword>
<comment type="cofactor">
    <cofactor evidence="1">
        <name>Mg(2+)</name>
        <dbReference type="ChEBI" id="CHEBI:18420"/>
    </cofactor>
</comment>
<evidence type="ECO:0000313" key="11">
    <source>
        <dbReference type="Proteomes" id="UP000076078"/>
    </source>
</evidence>
<keyword evidence="6" id="KW-0547">Nucleotide-binding</keyword>